<evidence type="ECO:0000259" key="3">
    <source>
        <dbReference type="Pfam" id="PF07859"/>
    </source>
</evidence>
<dbReference type="PANTHER" id="PTHR48081:SF8">
    <property type="entry name" value="ALPHA_BETA HYDROLASE FOLD-3 DOMAIN-CONTAINING PROTEIN-RELATED"/>
    <property type="match status" value="1"/>
</dbReference>
<proteinExistence type="predicted"/>
<dbReference type="AlphaFoldDB" id="A0A0L8KU95"/>
<feature type="compositionally biased region" description="Basic and acidic residues" evidence="2">
    <location>
        <begin position="23"/>
        <end position="33"/>
    </location>
</feature>
<protein>
    <recommendedName>
        <fullName evidence="3">Alpha/beta hydrolase fold-3 domain-containing protein</fullName>
    </recommendedName>
</protein>
<dbReference type="ESTHER" id="strvr-a0a0l8ku95">
    <property type="family name" value="Hormone-sensitive_lipase_like"/>
</dbReference>
<evidence type="ECO:0000256" key="2">
    <source>
        <dbReference type="SAM" id="MobiDB-lite"/>
    </source>
</evidence>
<dbReference type="Gene3D" id="3.40.50.1820">
    <property type="entry name" value="alpha/beta hydrolase"/>
    <property type="match status" value="1"/>
</dbReference>
<dbReference type="PANTHER" id="PTHR48081">
    <property type="entry name" value="AB HYDROLASE SUPERFAMILY PROTEIN C4A8.06C"/>
    <property type="match status" value="1"/>
</dbReference>
<comment type="caution">
    <text evidence="4">The sequence shown here is derived from an EMBL/GenBank/DDBJ whole genome shotgun (WGS) entry which is preliminary data.</text>
</comment>
<feature type="region of interest" description="Disordered" evidence="2">
    <location>
        <begin position="1"/>
        <end position="57"/>
    </location>
</feature>
<keyword evidence="1" id="KW-0378">Hydrolase</keyword>
<dbReference type="EMBL" id="LGUP01000104">
    <property type="protein sequence ID" value="KOG29435.1"/>
    <property type="molecule type" value="Genomic_DNA"/>
</dbReference>
<evidence type="ECO:0000256" key="1">
    <source>
        <dbReference type="ARBA" id="ARBA00022801"/>
    </source>
</evidence>
<organism evidence="4 5">
    <name type="scientific">Streptomyces viridochromogenes</name>
    <dbReference type="NCBI Taxonomy" id="1938"/>
    <lineage>
        <taxon>Bacteria</taxon>
        <taxon>Bacillati</taxon>
        <taxon>Actinomycetota</taxon>
        <taxon>Actinomycetes</taxon>
        <taxon>Kitasatosporales</taxon>
        <taxon>Streptomycetaceae</taxon>
        <taxon>Streptomyces</taxon>
    </lineage>
</organism>
<dbReference type="GO" id="GO:0016787">
    <property type="term" value="F:hydrolase activity"/>
    <property type="evidence" value="ECO:0007669"/>
    <property type="project" value="UniProtKB-KW"/>
</dbReference>
<feature type="domain" description="Alpha/beta hydrolase fold-3" evidence="3">
    <location>
        <begin position="122"/>
        <end position="340"/>
    </location>
</feature>
<dbReference type="InterPro" id="IPR013094">
    <property type="entry name" value="AB_hydrolase_3"/>
</dbReference>
<dbReference type="OrthoDB" id="3206739at2"/>
<dbReference type="InterPro" id="IPR050300">
    <property type="entry name" value="GDXG_lipolytic_enzyme"/>
</dbReference>
<reference evidence="4 5" key="1">
    <citation type="submission" date="2015-06" db="EMBL/GenBank/DDBJ databases">
        <authorList>
            <person name="Hoefler B.C."/>
            <person name="Straight P.D."/>
        </authorList>
    </citation>
    <scope>NUCLEOTIDE SEQUENCE [LARGE SCALE GENOMIC DNA]</scope>
    <source>
        <strain evidence="4 5">NRRL 3427</strain>
    </source>
</reference>
<dbReference type="PATRIC" id="fig|1938.6.peg.2832"/>
<evidence type="ECO:0000313" key="5">
    <source>
        <dbReference type="Proteomes" id="UP000037023"/>
    </source>
</evidence>
<gene>
    <name evidence="4" type="ORF">ADK34_13065</name>
</gene>
<dbReference type="InterPro" id="IPR029058">
    <property type="entry name" value="AB_hydrolase_fold"/>
</dbReference>
<evidence type="ECO:0000313" key="4">
    <source>
        <dbReference type="EMBL" id="KOG29435.1"/>
    </source>
</evidence>
<sequence length="367" mass="38898">MTTPQGLPEVPISLPGRLGDPASDFRSDRRTDPRMLQGLTPFGLDRHVPAPPTGPDDSLEDRLAFAAETETGFEGLFAALVEGLPEIPGVRRTTETAIGADGNPITLHVHRPSDVSGPLPAVVFLHGGGMALLSAAGPLYLRWYDELAATGVIVVGVEFRNAAGKLGPHPFPAGLDDCFSALEWVGAHREDLGVTRVAVAGDSGGANLALAVTIKAKREGRLDLIDGTYALAPYISGAYGWSVQDKARELPSLVENDDHFISSAVTSVLVSLYDPEGLNARNPLAWPYFATEEDLTGLPPHVISTNEIDPVRDEGLTYARRLARAGVDVISRTVNGVCHDGELVFATALPDLHAAALKDIHTFTAGL</sequence>
<name>A0A0L8KU95_STRVR</name>
<dbReference type="Pfam" id="PF07859">
    <property type="entry name" value="Abhydrolase_3"/>
    <property type="match status" value="1"/>
</dbReference>
<dbReference type="SUPFAM" id="SSF53474">
    <property type="entry name" value="alpha/beta-Hydrolases"/>
    <property type="match status" value="1"/>
</dbReference>
<dbReference type="Proteomes" id="UP000037023">
    <property type="component" value="Unassembled WGS sequence"/>
</dbReference>
<dbReference type="RefSeq" id="WP_051787881.1">
    <property type="nucleotide sequence ID" value="NZ_LGUP01000104.1"/>
</dbReference>
<accession>A0A0L8KU95</accession>